<dbReference type="Pfam" id="PF01479">
    <property type="entry name" value="S4"/>
    <property type="match status" value="1"/>
</dbReference>
<dbReference type="EMBL" id="FOYM01000010">
    <property type="protein sequence ID" value="SFR04458.1"/>
    <property type="molecule type" value="Genomic_DNA"/>
</dbReference>
<sequence length="87" mass="9879">MRLDKFLKVSRVVKRRTLAKEVCDRRQVTVNGRVAKAGTVVQPGDVVEVMFGQRRLKVQIVSLRETVPAKQAAELYAVLEDEKIVEE</sequence>
<dbReference type="GO" id="GO:0000049">
    <property type="term" value="F:tRNA binding"/>
    <property type="evidence" value="ECO:0007669"/>
    <property type="project" value="UniProtKB-UniRule"/>
</dbReference>
<protein>
    <recommendedName>
        <fullName evidence="5">RQC P-site tRNA stabilizing factor</fullName>
        <shortName evidence="5">RqcP</shortName>
    </recommendedName>
    <alternativeName>
        <fullName evidence="5">Ribosome-associated protein quality control protein P</fullName>
    </alternativeName>
</protein>
<dbReference type="GO" id="GO:0043023">
    <property type="term" value="F:ribosomal large subunit binding"/>
    <property type="evidence" value="ECO:0007669"/>
    <property type="project" value="UniProtKB-UniRule"/>
</dbReference>
<organism evidence="7 8">
    <name type="scientific">Desulfoscipio geothermicus DSM 3669</name>
    <dbReference type="NCBI Taxonomy" id="1121426"/>
    <lineage>
        <taxon>Bacteria</taxon>
        <taxon>Bacillati</taxon>
        <taxon>Bacillota</taxon>
        <taxon>Clostridia</taxon>
        <taxon>Eubacteriales</taxon>
        <taxon>Desulfallaceae</taxon>
        <taxon>Desulfoscipio</taxon>
    </lineage>
</organism>
<keyword evidence="7" id="KW-0346">Stress response</keyword>
<evidence type="ECO:0000256" key="1">
    <source>
        <dbReference type="ARBA" id="ARBA00022555"/>
    </source>
</evidence>
<evidence type="ECO:0000256" key="4">
    <source>
        <dbReference type="ARBA" id="ARBA00022917"/>
    </source>
</evidence>
<dbReference type="InterPro" id="IPR025490">
    <property type="entry name" value="RqcP"/>
</dbReference>
<dbReference type="GO" id="GO:0072344">
    <property type="term" value="P:rescue of stalled ribosome"/>
    <property type="evidence" value="ECO:0007669"/>
    <property type="project" value="UniProtKB-UniRule"/>
</dbReference>
<comment type="similarity">
    <text evidence="5">Belongs to the RqcP family.</text>
</comment>
<evidence type="ECO:0000256" key="2">
    <source>
        <dbReference type="ARBA" id="ARBA00022730"/>
    </source>
</evidence>
<keyword evidence="3 5" id="KW-0694">RNA-binding</keyword>
<dbReference type="OrthoDB" id="9805210at2"/>
<proteinExistence type="inferred from homology"/>
<dbReference type="RefSeq" id="WP_092482885.1">
    <property type="nucleotide sequence ID" value="NZ_FOYM01000010.1"/>
</dbReference>
<dbReference type="SMART" id="SM00363">
    <property type="entry name" value="S4"/>
    <property type="match status" value="1"/>
</dbReference>
<keyword evidence="1 5" id="KW-0820">tRNA-binding</keyword>
<keyword evidence="8" id="KW-1185">Reference proteome</keyword>
<comment type="subunit">
    <text evidence="5">Associates with stalled 50S ribosomal subunits. Binds to RqcH, 23S rRNA and the P-site tRNA. Does not require RqcH for association with 50S subunits.</text>
</comment>
<gene>
    <name evidence="5" type="primary">rqcP</name>
    <name evidence="7" type="ORF">SAMN05660706_11073</name>
</gene>
<dbReference type="PIRSF" id="PIRSF038881">
    <property type="entry name" value="RNAbp_HP1423"/>
    <property type="match status" value="1"/>
</dbReference>
<feature type="domain" description="RNA-binding S4" evidence="6">
    <location>
        <begin position="1"/>
        <end position="61"/>
    </location>
</feature>
<dbReference type="SUPFAM" id="SSF55174">
    <property type="entry name" value="Alpha-L RNA-binding motif"/>
    <property type="match status" value="1"/>
</dbReference>
<dbReference type="PROSITE" id="PS50889">
    <property type="entry name" value="S4"/>
    <property type="match status" value="1"/>
</dbReference>
<accession>A0A1I6DGF2</accession>
<dbReference type="AlphaFoldDB" id="A0A1I6DGF2"/>
<reference evidence="8" key="1">
    <citation type="submission" date="2016-10" db="EMBL/GenBank/DDBJ databases">
        <authorList>
            <person name="Varghese N."/>
            <person name="Submissions S."/>
        </authorList>
    </citation>
    <scope>NUCLEOTIDE SEQUENCE [LARGE SCALE GENOMIC DNA]</scope>
    <source>
        <strain evidence="8">DSM 3669</strain>
    </source>
</reference>
<keyword evidence="4 5" id="KW-0648">Protein biosynthesis</keyword>
<comment type="function">
    <text evidence="5">Key component of the ribosome quality control system (RQC), a ribosome-associated complex that mediates the extraction of incompletely synthesized nascent chains from stalled ribosomes and their subsequent degradation. RqcH recruits Ala-charged tRNA, and with RqcP directs the elongation of stalled nascent chains on 50S ribosomal subunits, leading to non-templated C-terminal alanine extensions (Ala tail). The Ala tail promotes nascent chain degradation. RqcP is associated with the translocation-like movement of the peptidyl-tRNA from the A-site into the P-site.</text>
</comment>
<evidence type="ECO:0000313" key="8">
    <source>
        <dbReference type="Proteomes" id="UP000199584"/>
    </source>
</evidence>
<name>A0A1I6DGF2_9FIRM</name>
<dbReference type="CDD" id="cd00165">
    <property type="entry name" value="S4"/>
    <property type="match status" value="1"/>
</dbReference>
<keyword evidence="2 5" id="KW-0699">rRNA-binding</keyword>
<evidence type="ECO:0000259" key="6">
    <source>
        <dbReference type="SMART" id="SM00363"/>
    </source>
</evidence>
<evidence type="ECO:0000256" key="5">
    <source>
        <dbReference type="HAMAP-Rule" id="MF_00871"/>
    </source>
</evidence>
<dbReference type="GO" id="GO:0019843">
    <property type="term" value="F:rRNA binding"/>
    <property type="evidence" value="ECO:0007669"/>
    <property type="project" value="UniProtKB-UniRule"/>
</dbReference>
<dbReference type="InterPro" id="IPR036986">
    <property type="entry name" value="S4_RNA-bd_sf"/>
</dbReference>
<dbReference type="HAMAP" id="MF_00871">
    <property type="entry name" value="RqcP"/>
    <property type="match status" value="1"/>
</dbReference>
<evidence type="ECO:0000313" key="7">
    <source>
        <dbReference type="EMBL" id="SFR04458.1"/>
    </source>
</evidence>
<dbReference type="InterPro" id="IPR002942">
    <property type="entry name" value="S4_RNA-bd"/>
</dbReference>
<dbReference type="Proteomes" id="UP000199584">
    <property type="component" value="Unassembled WGS sequence"/>
</dbReference>
<dbReference type="Gene3D" id="3.10.290.10">
    <property type="entry name" value="RNA-binding S4 domain"/>
    <property type="match status" value="1"/>
</dbReference>
<evidence type="ECO:0000256" key="3">
    <source>
        <dbReference type="ARBA" id="ARBA00022884"/>
    </source>
</evidence>
<dbReference type="STRING" id="39060.SAMN05660706_11073"/>